<dbReference type="SUPFAM" id="SSF52087">
    <property type="entry name" value="CRAL/TRIO domain"/>
    <property type="match status" value="1"/>
</dbReference>
<dbReference type="SUPFAM" id="SSF46938">
    <property type="entry name" value="CRAL/TRIO N-terminal domain"/>
    <property type="match status" value="1"/>
</dbReference>
<comment type="caution">
    <text evidence="3">The sequence shown here is derived from an EMBL/GenBank/DDBJ whole genome shotgun (WGS) entry which is preliminary data.</text>
</comment>
<name>A0AAX6GUC0_IRIPA</name>
<evidence type="ECO:0000313" key="4">
    <source>
        <dbReference type="Proteomes" id="UP001140949"/>
    </source>
</evidence>
<reference evidence="3" key="2">
    <citation type="submission" date="2023-04" db="EMBL/GenBank/DDBJ databases">
        <authorList>
            <person name="Bruccoleri R.E."/>
            <person name="Oakeley E.J."/>
            <person name="Faust A.-M."/>
            <person name="Dessus-Babus S."/>
            <person name="Altorfer M."/>
            <person name="Burckhardt D."/>
            <person name="Oertli M."/>
            <person name="Naumann U."/>
            <person name="Petersen F."/>
            <person name="Wong J."/>
        </authorList>
    </citation>
    <scope>NUCLEOTIDE SEQUENCE</scope>
    <source>
        <strain evidence="3">GSM-AAB239-AS_SAM_17_03QT</strain>
        <tissue evidence="3">Leaf</tissue>
    </source>
</reference>
<proteinExistence type="predicted"/>
<dbReference type="InterPro" id="IPR036865">
    <property type="entry name" value="CRAL-TRIO_dom_sf"/>
</dbReference>
<feature type="domain" description="CRAL-TRIO" evidence="2">
    <location>
        <begin position="77"/>
        <end position="239"/>
    </location>
</feature>
<organism evidence="3 4">
    <name type="scientific">Iris pallida</name>
    <name type="common">Sweet iris</name>
    <dbReference type="NCBI Taxonomy" id="29817"/>
    <lineage>
        <taxon>Eukaryota</taxon>
        <taxon>Viridiplantae</taxon>
        <taxon>Streptophyta</taxon>
        <taxon>Embryophyta</taxon>
        <taxon>Tracheophyta</taxon>
        <taxon>Spermatophyta</taxon>
        <taxon>Magnoliopsida</taxon>
        <taxon>Liliopsida</taxon>
        <taxon>Asparagales</taxon>
        <taxon>Iridaceae</taxon>
        <taxon>Iridoideae</taxon>
        <taxon>Irideae</taxon>
        <taxon>Iris</taxon>
    </lineage>
</organism>
<dbReference type="CDD" id="cd00170">
    <property type="entry name" value="SEC14"/>
    <property type="match status" value="1"/>
</dbReference>
<dbReference type="AlphaFoldDB" id="A0AAX6GUC0"/>
<dbReference type="PROSITE" id="PS50191">
    <property type="entry name" value="CRAL_TRIO"/>
    <property type="match status" value="1"/>
</dbReference>
<dbReference type="Proteomes" id="UP001140949">
    <property type="component" value="Unassembled WGS sequence"/>
</dbReference>
<evidence type="ECO:0000256" key="1">
    <source>
        <dbReference type="SAM" id="MobiDB-lite"/>
    </source>
</evidence>
<dbReference type="InterPro" id="IPR036273">
    <property type="entry name" value="CRAL/TRIO_N_dom_sf"/>
</dbReference>
<dbReference type="SMART" id="SM01100">
    <property type="entry name" value="CRAL_TRIO_N"/>
    <property type="match status" value="1"/>
</dbReference>
<dbReference type="SMART" id="SM00516">
    <property type="entry name" value="SEC14"/>
    <property type="match status" value="1"/>
</dbReference>
<dbReference type="InterPro" id="IPR001251">
    <property type="entry name" value="CRAL-TRIO_dom"/>
</dbReference>
<gene>
    <name evidence="3" type="ORF">M6B38_345815</name>
</gene>
<dbReference type="EMBL" id="JANAVB010016197">
    <property type="protein sequence ID" value="KAJ6832152.1"/>
    <property type="molecule type" value="Genomic_DNA"/>
</dbReference>
<dbReference type="Pfam" id="PF00650">
    <property type="entry name" value="CRAL_TRIO"/>
    <property type="match status" value="1"/>
</dbReference>
<dbReference type="Pfam" id="PF03765">
    <property type="entry name" value="CRAL_TRIO_N"/>
    <property type="match status" value="1"/>
</dbReference>
<keyword evidence="4" id="KW-1185">Reference proteome</keyword>
<dbReference type="Gene3D" id="3.40.525.10">
    <property type="entry name" value="CRAL-TRIO lipid binding domain"/>
    <property type="match status" value="1"/>
</dbReference>
<feature type="region of interest" description="Disordered" evidence="1">
    <location>
        <begin position="1"/>
        <end position="21"/>
    </location>
</feature>
<accession>A0AAX6GUC0</accession>
<evidence type="ECO:0000259" key="2">
    <source>
        <dbReference type="PROSITE" id="PS50191"/>
    </source>
</evidence>
<dbReference type="PANTHER" id="PTHR46277">
    <property type="entry name" value="OS03G0850700 PROTEIN"/>
    <property type="match status" value="1"/>
</dbReference>
<dbReference type="InterPro" id="IPR011074">
    <property type="entry name" value="CRAL/TRIO_N_dom"/>
</dbReference>
<protein>
    <submittedName>
        <fullName evidence="3">Phosphatidylinositol/phosphatidylcholine transfer protein SFH2-like</fullName>
    </submittedName>
</protein>
<reference evidence="3" key="1">
    <citation type="journal article" date="2023" name="GigaByte">
        <title>Genome assembly of the bearded iris, Iris pallida Lam.</title>
        <authorList>
            <person name="Bruccoleri R.E."/>
            <person name="Oakeley E.J."/>
            <person name="Faust A.M.E."/>
            <person name="Altorfer M."/>
            <person name="Dessus-Babus S."/>
            <person name="Burckhardt D."/>
            <person name="Oertli M."/>
            <person name="Naumann U."/>
            <person name="Petersen F."/>
            <person name="Wong J."/>
        </authorList>
    </citation>
    <scope>NUCLEOTIDE SEQUENCE</scope>
    <source>
        <strain evidence="3">GSM-AAB239-AS_SAM_17_03QT</strain>
    </source>
</reference>
<sequence length="245" mass="28176">MDPQETEPAGGGDREQKKVASMRALVERRDPQAKEVDNAMLTRFLRARDLNIDKASDMFLKYLKWKREIVPNGFVSDAEVKNELAQKKMFMQGFDKKGRPIAVAFIAKYCYAKGEMDEFKRFVVYILDKLCASTSAAQEKFLIIADLEGWGYSNCDIRAYLVALETLQNYYPERLGKAFMIHVPRLFMKAWKVIYPFLDKNTKHKFVFLENKDLKANLLEEIDESQLPDIYGGKLPLVLIGPVGN</sequence>
<dbReference type="PANTHER" id="PTHR46277:SF3">
    <property type="entry name" value="BINDING PROTEIN, PUTATIVE-RELATED"/>
    <property type="match status" value="1"/>
</dbReference>
<evidence type="ECO:0000313" key="3">
    <source>
        <dbReference type="EMBL" id="KAJ6832152.1"/>
    </source>
</evidence>